<feature type="non-terminal residue" evidence="2">
    <location>
        <position position="82"/>
    </location>
</feature>
<accession>R4XGZ5</accession>
<protein>
    <submittedName>
        <fullName evidence="2">Uncharacterized protein</fullName>
    </submittedName>
</protein>
<sequence length="82" mass="8796">MATGKTSSESEDTATVEQMANLSSVPKEQKDDNAARSKKHEVEIAELKAEILRLHASQQAQTGSPQVGIGQAEQNAQAAYQQ</sequence>
<feature type="compositionally biased region" description="Polar residues" evidence="1">
    <location>
        <begin position="56"/>
        <end position="65"/>
    </location>
</feature>
<dbReference type="EMBL" id="CAHR02000424">
    <property type="protein sequence ID" value="CCG85066.1"/>
    <property type="molecule type" value="Genomic_DNA"/>
</dbReference>
<feature type="region of interest" description="Disordered" evidence="1">
    <location>
        <begin position="1"/>
        <end position="40"/>
    </location>
</feature>
<feature type="region of interest" description="Disordered" evidence="1">
    <location>
        <begin position="56"/>
        <end position="82"/>
    </location>
</feature>
<comment type="caution">
    <text evidence="2">The sequence shown here is derived from an EMBL/GenBank/DDBJ whole genome shotgun (WGS) entry which is preliminary data.</text>
</comment>
<feature type="compositionally biased region" description="Low complexity" evidence="1">
    <location>
        <begin position="71"/>
        <end position="82"/>
    </location>
</feature>
<organism evidence="2 3">
    <name type="scientific">Taphrina deformans (strain PYCC 5710 / ATCC 11124 / CBS 356.35 / IMI 108563 / JCM 9778 / NBRC 8474)</name>
    <name type="common">Peach leaf curl fungus</name>
    <name type="synonym">Lalaria deformans</name>
    <dbReference type="NCBI Taxonomy" id="1097556"/>
    <lineage>
        <taxon>Eukaryota</taxon>
        <taxon>Fungi</taxon>
        <taxon>Dikarya</taxon>
        <taxon>Ascomycota</taxon>
        <taxon>Taphrinomycotina</taxon>
        <taxon>Taphrinomycetes</taxon>
        <taxon>Taphrinales</taxon>
        <taxon>Taphrinaceae</taxon>
        <taxon>Taphrina</taxon>
    </lineage>
</organism>
<dbReference type="AlphaFoldDB" id="R4XGZ5"/>
<feature type="compositionally biased region" description="Polar residues" evidence="1">
    <location>
        <begin position="15"/>
        <end position="26"/>
    </location>
</feature>
<evidence type="ECO:0000313" key="3">
    <source>
        <dbReference type="Proteomes" id="UP000013776"/>
    </source>
</evidence>
<name>R4XGZ5_TAPDE</name>
<evidence type="ECO:0000256" key="1">
    <source>
        <dbReference type="SAM" id="MobiDB-lite"/>
    </source>
</evidence>
<reference evidence="2 3" key="1">
    <citation type="journal article" date="2013" name="MBio">
        <title>Genome sequencing of the plant pathogen Taphrina deformans, the causal agent of peach leaf curl.</title>
        <authorList>
            <person name="Cisse O.H."/>
            <person name="Almeida J.M.G.C.F."/>
            <person name="Fonseca A."/>
            <person name="Kumar A.A."/>
            <person name="Salojaervi J."/>
            <person name="Overmyer K."/>
            <person name="Hauser P.M."/>
            <person name="Pagni M."/>
        </authorList>
    </citation>
    <scope>NUCLEOTIDE SEQUENCE [LARGE SCALE GENOMIC DNA]</scope>
    <source>
        <strain evidence="3">PYCC 5710 / ATCC 11124 / CBS 356.35 / IMI 108563 / JCM 9778 / NBRC 8474</strain>
    </source>
</reference>
<gene>
    <name evidence="2" type="ORF">TAPDE_005654</name>
</gene>
<dbReference type="Proteomes" id="UP000013776">
    <property type="component" value="Unassembled WGS sequence"/>
</dbReference>
<keyword evidence="3" id="KW-1185">Reference proteome</keyword>
<dbReference type="VEuPathDB" id="FungiDB:TAPDE_005654"/>
<proteinExistence type="predicted"/>
<feature type="compositionally biased region" description="Basic and acidic residues" evidence="1">
    <location>
        <begin position="27"/>
        <end position="40"/>
    </location>
</feature>
<evidence type="ECO:0000313" key="2">
    <source>
        <dbReference type="EMBL" id="CCG85066.1"/>
    </source>
</evidence>